<evidence type="ECO:0000256" key="4">
    <source>
        <dbReference type="ARBA" id="ARBA00022801"/>
    </source>
</evidence>
<evidence type="ECO:0008006" key="9">
    <source>
        <dbReference type="Google" id="ProtNLM"/>
    </source>
</evidence>
<proteinExistence type="inferred from homology"/>
<comment type="similarity">
    <text evidence="5">Belongs to the YicC/YloC family.</text>
</comment>
<dbReference type="NCBIfam" id="TIGR00255">
    <property type="entry name" value="YicC/YloC family endoribonuclease"/>
    <property type="match status" value="1"/>
</dbReference>
<evidence type="ECO:0000259" key="6">
    <source>
        <dbReference type="Pfam" id="PF03755"/>
    </source>
</evidence>
<reference evidence="8" key="1">
    <citation type="submission" date="2018-05" db="EMBL/GenBank/DDBJ databases">
        <authorList>
            <person name="Lanie J.A."/>
            <person name="Ng W.-L."/>
            <person name="Kazmierczak K.M."/>
            <person name="Andrzejewski T.M."/>
            <person name="Davidsen T.M."/>
            <person name="Wayne K.J."/>
            <person name="Tettelin H."/>
            <person name="Glass J.I."/>
            <person name="Rusch D."/>
            <person name="Podicherti R."/>
            <person name="Tsui H.-C.T."/>
            <person name="Winkler M.E."/>
        </authorList>
    </citation>
    <scope>NUCLEOTIDE SEQUENCE</scope>
</reference>
<sequence>EELRAAEPTFRQSIANAVKRGRIDAILHYQPLASGTADNHLDHAEVRRLAQWQAEVRSVIVDAVPLRTADILRWPGVLGASSVNVDRLREQALELLKKTLAAVLSNRQREGEKLAGILREHLLAARGLVQHAKKNWPAVEAHLRSRLEERIVEFVEKLDPGRLEQEMVLLLSKADIREEVDRLLLHLEESERVLGGDGPIGRRLDFLMQELHREANTLGSKSAHPTMTAACVDLKVLIEQMREQVQNVE</sequence>
<dbReference type="GO" id="GO:0016787">
    <property type="term" value="F:hydrolase activity"/>
    <property type="evidence" value="ECO:0007669"/>
    <property type="project" value="UniProtKB-KW"/>
</dbReference>
<feature type="domain" description="Endoribonuclease YicC-like C-terminal" evidence="7">
    <location>
        <begin position="133"/>
        <end position="249"/>
    </location>
</feature>
<dbReference type="Pfam" id="PF08340">
    <property type="entry name" value="YicC-like_C"/>
    <property type="match status" value="1"/>
</dbReference>
<gene>
    <name evidence="8" type="ORF">METZ01_LOCUS206936</name>
</gene>
<keyword evidence="4" id="KW-0378">Hydrolase</keyword>
<comment type="cofactor">
    <cofactor evidence="1">
        <name>a divalent metal cation</name>
        <dbReference type="ChEBI" id="CHEBI:60240"/>
    </cofactor>
</comment>
<dbReference type="PANTHER" id="PTHR30636">
    <property type="entry name" value="UPF0701 PROTEIN YICC"/>
    <property type="match status" value="1"/>
</dbReference>
<accession>A0A382EUU9</accession>
<evidence type="ECO:0000313" key="8">
    <source>
        <dbReference type="EMBL" id="SVB54082.1"/>
    </source>
</evidence>
<evidence type="ECO:0000259" key="7">
    <source>
        <dbReference type="Pfam" id="PF08340"/>
    </source>
</evidence>
<dbReference type="PANTHER" id="PTHR30636:SF3">
    <property type="entry name" value="UPF0701 PROTEIN YICC"/>
    <property type="match status" value="1"/>
</dbReference>
<dbReference type="EMBL" id="UINC01046279">
    <property type="protein sequence ID" value="SVB54082.1"/>
    <property type="molecule type" value="Genomic_DNA"/>
</dbReference>
<protein>
    <recommendedName>
        <fullName evidence="9">DUF1732 domain-containing protein</fullName>
    </recommendedName>
</protein>
<feature type="non-terminal residue" evidence="8">
    <location>
        <position position="1"/>
    </location>
</feature>
<dbReference type="InterPro" id="IPR013527">
    <property type="entry name" value="YicC-like_N"/>
</dbReference>
<name>A0A382EUU9_9ZZZZ</name>
<evidence type="ECO:0000256" key="3">
    <source>
        <dbReference type="ARBA" id="ARBA00022759"/>
    </source>
</evidence>
<evidence type="ECO:0000256" key="2">
    <source>
        <dbReference type="ARBA" id="ARBA00022722"/>
    </source>
</evidence>
<dbReference type="Pfam" id="PF03755">
    <property type="entry name" value="YicC-like_N"/>
    <property type="match status" value="1"/>
</dbReference>
<organism evidence="8">
    <name type="scientific">marine metagenome</name>
    <dbReference type="NCBI Taxonomy" id="408172"/>
    <lineage>
        <taxon>unclassified sequences</taxon>
        <taxon>metagenomes</taxon>
        <taxon>ecological metagenomes</taxon>
    </lineage>
</organism>
<keyword evidence="3" id="KW-0255">Endonuclease</keyword>
<keyword evidence="2" id="KW-0540">Nuclease</keyword>
<feature type="domain" description="Endoribonuclease YicC-like N-terminal" evidence="6">
    <location>
        <begin position="1"/>
        <end position="115"/>
    </location>
</feature>
<evidence type="ECO:0000256" key="1">
    <source>
        <dbReference type="ARBA" id="ARBA00001968"/>
    </source>
</evidence>
<dbReference type="InterPro" id="IPR013551">
    <property type="entry name" value="YicC-like_C"/>
</dbReference>
<evidence type="ECO:0000256" key="5">
    <source>
        <dbReference type="ARBA" id="ARBA00035648"/>
    </source>
</evidence>
<dbReference type="InterPro" id="IPR005229">
    <property type="entry name" value="YicC/YloC-like"/>
</dbReference>
<dbReference type="GO" id="GO:0004521">
    <property type="term" value="F:RNA endonuclease activity"/>
    <property type="evidence" value="ECO:0007669"/>
    <property type="project" value="InterPro"/>
</dbReference>
<dbReference type="AlphaFoldDB" id="A0A382EUU9"/>